<keyword evidence="5" id="KW-0808">Transferase</keyword>
<dbReference type="EMBL" id="RFFG01000102">
    <property type="protein sequence ID" value="RMI37641.1"/>
    <property type="molecule type" value="Genomic_DNA"/>
</dbReference>
<dbReference type="Gene3D" id="6.10.340.10">
    <property type="match status" value="1"/>
</dbReference>
<keyword evidence="6 10" id="KW-0812">Transmembrane</keyword>
<keyword evidence="10" id="KW-0472">Membrane</keyword>
<dbReference type="GO" id="GO:0005886">
    <property type="term" value="C:plasma membrane"/>
    <property type="evidence" value="ECO:0007669"/>
    <property type="project" value="UniProtKB-SubCell"/>
</dbReference>
<evidence type="ECO:0000256" key="7">
    <source>
        <dbReference type="ARBA" id="ARBA00022777"/>
    </source>
</evidence>
<dbReference type="SUPFAM" id="SSF158472">
    <property type="entry name" value="HAMP domain-like"/>
    <property type="match status" value="1"/>
</dbReference>
<comment type="catalytic activity">
    <reaction evidence="1">
        <text>ATP + protein L-histidine = ADP + protein N-phospho-L-histidine.</text>
        <dbReference type="EC" id="2.7.13.3"/>
    </reaction>
</comment>
<keyword evidence="4" id="KW-0597">Phosphoprotein</keyword>
<dbReference type="InterPro" id="IPR003594">
    <property type="entry name" value="HATPase_dom"/>
</dbReference>
<keyword evidence="8 10" id="KW-1133">Transmembrane helix</keyword>
<dbReference type="InterPro" id="IPR003661">
    <property type="entry name" value="HisK_dim/P_dom"/>
</dbReference>
<evidence type="ECO:0000259" key="12">
    <source>
        <dbReference type="PROSITE" id="PS50885"/>
    </source>
</evidence>
<sequence>MRNRLVAVLTTLVVLVIVGLAVPLGGAYATHRTGRLLLDRRADATRFAELADLAARTGDRGSLQPEIGRYAALYDASVWIQDREGALVAQAGTAAPPDAEATVRALSGRTTDSLPSLTPFGPGRVLVAEPSGRDAQISGAVLLLAPTANARGDITRVWGALLGAGLAVLAFSVLVARGLARWILRPVTELDEATRRITEGELGTRTTANVGPPELRRLEERFNAMAEAVGAAMRRQREFASNASHELRNPLAALMFRLENLRPYLAPEGEPEFEETGAELNRLAKTVTDLLELAQTEAAAQAEAAGAPIARELDVVAELGPKLEAWREVFDALEITFSVRLPDRLPVRAVPDAVPRIADIALDNAHKFVPAGGTVTVTLDADSLLLRIADDGPGLTGQERVKALDRHWRAPAHAGLPGSGLGLPIAAALAEACGARLDLRANRPRGLSVEVRLSDGQPNTDL</sequence>
<evidence type="ECO:0000256" key="5">
    <source>
        <dbReference type="ARBA" id="ARBA00022679"/>
    </source>
</evidence>
<evidence type="ECO:0000256" key="2">
    <source>
        <dbReference type="ARBA" id="ARBA00004236"/>
    </source>
</evidence>
<dbReference type="SUPFAM" id="SSF47384">
    <property type="entry name" value="Homodimeric domain of signal transducing histidine kinase"/>
    <property type="match status" value="1"/>
</dbReference>
<protein>
    <recommendedName>
        <fullName evidence="3">histidine kinase</fullName>
        <ecNumber evidence="3">2.7.13.3</ecNumber>
    </recommendedName>
</protein>
<dbReference type="GO" id="GO:0000155">
    <property type="term" value="F:phosphorelay sensor kinase activity"/>
    <property type="evidence" value="ECO:0007669"/>
    <property type="project" value="InterPro"/>
</dbReference>
<proteinExistence type="predicted"/>
<evidence type="ECO:0000256" key="8">
    <source>
        <dbReference type="ARBA" id="ARBA00022989"/>
    </source>
</evidence>
<evidence type="ECO:0000313" key="14">
    <source>
        <dbReference type="Proteomes" id="UP000282674"/>
    </source>
</evidence>
<dbReference type="InterPro" id="IPR036890">
    <property type="entry name" value="HATPase_C_sf"/>
</dbReference>
<dbReference type="CDD" id="cd00082">
    <property type="entry name" value="HisKA"/>
    <property type="match status" value="1"/>
</dbReference>
<name>A0A3M2LJM2_9ACTN</name>
<dbReference type="Gene3D" id="1.10.287.130">
    <property type="match status" value="1"/>
</dbReference>
<dbReference type="SMART" id="SM00304">
    <property type="entry name" value="HAMP"/>
    <property type="match status" value="1"/>
</dbReference>
<dbReference type="Pfam" id="PF00512">
    <property type="entry name" value="HisKA"/>
    <property type="match status" value="1"/>
</dbReference>
<dbReference type="AlphaFoldDB" id="A0A3M2LJM2"/>
<dbReference type="CDD" id="cd06225">
    <property type="entry name" value="HAMP"/>
    <property type="match status" value="1"/>
</dbReference>
<evidence type="ECO:0000256" key="10">
    <source>
        <dbReference type="SAM" id="Phobius"/>
    </source>
</evidence>
<dbReference type="PROSITE" id="PS50109">
    <property type="entry name" value="HIS_KIN"/>
    <property type="match status" value="1"/>
</dbReference>
<evidence type="ECO:0000256" key="9">
    <source>
        <dbReference type="ARBA" id="ARBA00023012"/>
    </source>
</evidence>
<comment type="caution">
    <text evidence="13">The sequence shown here is derived from an EMBL/GenBank/DDBJ whole genome shotgun (WGS) entry which is preliminary data.</text>
</comment>
<dbReference type="SUPFAM" id="SSF55874">
    <property type="entry name" value="ATPase domain of HSP90 chaperone/DNA topoisomerase II/histidine kinase"/>
    <property type="match status" value="1"/>
</dbReference>
<keyword evidence="14" id="KW-1185">Reference proteome</keyword>
<dbReference type="PANTHER" id="PTHR45436">
    <property type="entry name" value="SENSOR HISTIDINE KINASE YKOH"/>
    <property type="match status" value="1"/>
</dbReference>
<dbReference type="SMART" id="SM00387">
    <property type="entry name" value="HATPase_c"/>
    <property type="match status" value="1"/>
</dbReference>
<dbReference type="OrthoDB" id="9786919at2"/>
<dbReference type="Proteomes" id="UP000282674">
    <property type="component" value="Unassembled WGS sequence"/>
</dbReference>
<reference evidence="13 14" key="1">
    <citation type="submission" date="2018-10" db="EMBL/GenBank/DDBJ databases">
        <title>Isolation from soil.</title>
        <authorList>
            <person name="Hu J."/>
        </authorList>
    </citation>
    <scope>NUCLEOTIDE SEQUENCE [LARGE SCALE GENOMIC DNA]</scope>
    <source>
        <strain evidence="13 14">NEAU-Ht49</strain>
    </source>
</reference>
<feature type="domain" description="Histidine kinase" evidence="11">
    <location>
        <begin position="242"/>
        <end position="457"/>
    </location>
</feature>
<dbReference type="InterPro" id="IPR036097">
    <property type="entry name" value="HisK_dim/P_sf"/>
</dbReference>
<feature type="domain" description="HAMP" evidence="12">
    <location>
        <begin position="181"/>
        <end position="234"/>
    </location>
</feature>
<dbReference type="SMART" id="SM00388">
    <property type="entry name" value="HisKA"/>
    <property type="match status" value="1"/>
</dbReference>
<dbReference type="PROSITE" id="PS50885">
    <property type="entry name" value="HAMP"/>
    <property type="match status" value="1"/>
</dbReference>
<dbReference type="InterPro" id="IPR050428">
    <property type="entry name" value="TCS_sensor_his_kinase"/>
</dbReference>
<dbReference type="CDD" id="cd00075">
    <property type="entry name" value="HATPase"/>
    <property type="match status" value="1"/>
</dbReference>
<dbReference type="InterPro" id="IPR005467">
    <property type="entry name" value="His_kinase_dom"/>
</dbReference>
<evidence type="ECO:0000256" key="4">
    <source>
        <dbReference type="ARBA" id="ARBA00022553"/>
    </source>
</evidence>
<organism evidence="13 14">
    <name type="scientific">Actinomadura harenae</name>
    <dbReference type="NCBI Taxonomy" id="2483351"/>
    <lineage>
        <taxon>Bacteria</taxon>
        <taxon>Bacillati</taxon>
        <taxon>Actinomycetota</taxon>
        <taxon>Actinomycetes</taxon>
        <taxon>Streptosporangiales</taxon>
        <taxon>Thermomonosporaceae</taxon>
        <taxon>Actinomadura</taxon>
    </lineage>
</organism>
<evidence type="ECO:0000259" key="11">
    <source>
        <dbReference type="PROSITE" id="PS50109"/>
    </source>
</evidence>
<feature type="transmembrane region" description="Helical" evidence="10">
    <location>
        <begin position="157"/>
        <end position="176"/>
    </location>
</feature>
<dbReference type="Pfam" id="PF00672">
    <property type="entry name" value="HAMP"/>
    <property type="match status" value="1"/>
</dbReference>
<dbReference type="EC" id="2.7.13.3" evidence="3"/>
<evidence type="ECO:0000256" key="6">
    <source>
        <dbReference type="ARBA" id="ARBA00022692"/>
    </source>
</evidence>
<dbReference type="InterPro" id="IPR003660">
    <property type="entry name" value="HAMP_dom"/>
</dbReference>
<accession>A0A3M2LJM2</accession>
<dbReference type="PANTHER" id="PTHR45436:SF5">
    <property type="entry name" value="SENSOR HISTIDINE KINASE TRCS"/>
    <property type="match status" value="1"/>
</dbReference>
<evidence type="ECO:0000256" key="1">
    <source>
        <dbReference type="ARBA" id="ARBA00000085"/>
    </source>
</evidence>
<evidence type="ECO:0000256" key="3">
    <source>
        <dbReference type="ARBA" id="ARBA00012438"/>
    </source>
</evidence>
<dbReference type="RefSeq" id="WP_122198809.1">
    <property type="nucleotide sequence ID" value="NZ_JBHSKC010000040.1"/>
</dbReference>
<evidence type="ECO:0000313" key="13">
    <source>
        <dbReference type="EMBL" id="RMI37641.1"/>
    </source>
</evidence>
<keyword evidence="7" id="KW-0418">Kinase</keyword>
<dbReference type="Gene3D" id="3.30.565.10">
    <property type="entry name" value="Histidine kinase-like ATPase, C-terminal domain"/>
    <property type="match status" value="1"/>
</dbReference>
<keyword evidence="9" id="KW-0902">Two-component regulatory system</keyword>
<comment type="subcellular location">
    <subcellularLocation>
        <location evidence="2">Cell membrane</location>
    </subcellularLocation>
</comment>
<dbReference type="Pfam" id="PF02518">
    <property type="entry name" value="HATPase_c"/>
    <property type="match status" value="1"/>
</dbReference>
<gene>
    <name evidence="13" type="ORF">EBO15_35275</name>
</gene>